<reference evidence="1" key="1">
    <citation type="journal article" date="2014" name="Front. Microbiol.">
        <title>High frequency of phylogenetically diverse reductive dehalogenase-homologous genes in deep subseafloor sedimentary metagenomes.</title>
        <authorList>
            <person name="Kawai M."/>
            <person name="Futagami T."/>
            <person name="Toyoda A."/>
            <person name="Takaki Y."/>
            <person name="Nishi S."/>
            <person name="Hori S."/>
            <person name="Arai W."/>
            <person name="Tsubouchi T."/>
            <person name="Morono Y."/>
            <person name="Uchiyama I."/>
            <person name="Ito T."/>
            <person name="Fujiyama A."/>
            <person name="Inagaki F."/>
            <person name="Takami H."/>
        </authorList>
    </citation>
    <scope>NUCLEOTIDE SEQUENCE</scope>
    <source>
        <strain evidence="1">Expedition CK06-06</strain>
    </source>
</reference>
<dbReference type="NCBIfam" id="TIGR04183">
    <property type="entry name" value="Por_Secre_tail"/>
    <property type="match status" value="1"/>
</dbReference>
<comment type="caution">
    <text evidence="1">The sequence shown here is derived from an EMBL/GenBank/DDBJ whole genome shotgun (WGS) entry which is preliminary data.</text>
</comment>
<evidence type="ECO:0008006" key="2">
    <source>
        <dbReference type="Google" id="ProtNLM"/>
    </source>
</evidence>
<sequence>GSPHYPRLPQPVYQYHWHTGTCSEHGWFSDGAARTVLIPATLSIAYRYNHKWNEFYERRWIQWESINGWIDYYPYDHWGSGDNIPGCFNWRGDGYIWTTTERYTPVCTLNVHISDAQGNPVDGARITIDCSGFPGPWVTLGWTTSSGDCQFLLGDSVSYFTGAVQSAVGYISTTTIINNPQPNVTYYWNPTLSGTIGQLKAMPDTLPSSPLDDYKFEYTIEVPNEILYGTNPVDYNEFSDFSHTGNIDFFICDSTNFAAYVSGDSFYAFQIIEDASSLDSSFTLPSDINWYLVFSNEDQVVNKAVANITVKLLENPEGIAEEFVTNQFNGLQITPNPFKSKTDISFGIGHRAKCGEHSAEGIELKIYDVSGRMVKSFNLASGILSLASAVSWSGKDQLDRPVPAGVYFVRLETETRSLTRKVILLR</sequence>
<evidence type="ECO:0000313" key="1">
    <source>
        <dbReference type="EMBL" id="GAH97260.1"/>
    </source>
</evidence>
<dbReference type="InterPro" id="IPR026444">
    <property type="entry name" value="Secre_tail"/>
</dbReference>
<feature type="non-terminal residue" evidence="1">
    <location>
        <position position="1"/>
    </location>
</feature>
<name>X1KUF2_9ZZZZ</name>
<dbReference type="AlphaFoldDB" id="X1KUF2"/>
<accession>X1KUF2</accession>
<organism evidence="1">
    <name type="scientific">marine sediment metagenome</name>
    <dbReference type="NCBI Taxonomy" id="412755"/>
    <lineage>
        <taxon>unclassified sequences</taxon>
        <taxon>metagenomes</taxon>
        <taxon>ecological metagenomes</taxon>
    </lineage>
</organism>
<proteinExistence type="predicted"/>
<dbReference type="Gene3D" id="2.60.40.4070">
    <property type="match status" value="1"/>
</dbReference>
<dbReference type="EMBL" id="BARV01000354">
    <property type="protein sequence ID" value="GAH97260.1"/>
    <property type="molecule type" value="Genomic_DNA"/>
</dbReference>
<gene>
    <name evidence="1" type="ORF">S06H3_01422</name>
</gene>
<protein>
    <recommendedName>
        <fullName evidence="2">Secretion system C-terminal sorting domain-containing protein</fullName>
    </recommendedName>
</protein>